<evidence type="ECO:0000313" key="4">
    <source>
        <dbReference type="Proteomes" id="UP000769157"/>
    </source>
</evidence>
<dbReference type="Pfam" id="PF05971">
    <property type="entry name" value="Methyltransf_10"/>
    <property type="match status" value="1"/>
</dbReference>
<keyword evidence="4" id="KW-1185">Reference proteome</keyword>
<comment type="caution">
    <text evidence="3">The sequence shown here is derived from an EMBL/GenBank/DDBJ whole genome shotgun (WGS) entry which is preliminary data.</text>
</comment>
<dbReference type="GO" id="GO:0008168">
    <property type="term" value="F:methyltransferase activity"/>
    <property type="evidence" value="ECO:0007669"/>
    <property type="project" value="UniProtKB-KW"/>
</dbReference>
<dbReference type="OrthoDB" id="514248at2759"/>
<dbReference type="GeneID" id="70236569"/>
<gene>
    <name evidence="3" type="ORF">OGAPHI_004604</name>
</gene>
<dbReference type="RefSeq" id="XP_046060524.1">
    <property type="nucleotide sequence ID" value="XM_046205700.1"/>
</dbReference>
<name>A0A9P8P2Y0_9ASCO</name>
<dbReference type="Gene3D" id="3.40.50.150">
    <property type="entry name" value="Vaccinia Virus protein VP39"/>
    <property type="match status" value="1"/>
</dbReference>
<proteinExistence type="predicted"/>
<dbReference type="EMBL" id="JAEUBE010000327">
    <property type="protein sequence ID" value="KAH3664252.1"/>
    <property type="molecule type" value="Genomic_DNA"/>
</dbReference>
<dbReference type="SUPFAM" id="SSF53335">
    <property type="entry name" value="S-adenosyl-L-methionine-dependent methyltransferases"/>
    <property type="match status" value="1"/>
</dbReference>
<organism evidence="3 4">
    <name type="scientific">Ogataea philodendri</name>
    <dbReference type="NCBI Taxonomy" id="1378263"/>
    <lineage>
        <taxon>Eukaryota</taxon>
        <taxon>Fungi</taxon>
        <taxon>Dikarya</taxon>
        <taxon>Ascomycota</taxon>
        <taxon>Saccharomycotina</taxon>
        <taxon>Pichiomycetes</taxon>
        <taxon>Pichiales</taxon>
        <taxon>Pichiaceae</taxon>
        <taxon>Ogataea</taxon>
    </lineage>
</organism>
<reference evidence="3" key="2">
    <citation type="submission" date="2021-01" db="EMBL/GenBank/DDBJ databases">
        <authorList>
            <person name="Schikora-Tamarit M.A."/>
        </authorList>
    </citation>
    <scope>NUCLEOTIDE SEQUENCE</scope>
    <source>
        <strain evidence="3">CBS6075</strain>
    </source>
</reference>
<accession>A0A9P8P2Y0</accession>
<dbReference type="PANTHER" id="PTHR13393:SF0">
    <property type="entry name" value="RNA N6-ADENOSINE-METHYLTRANSFERASE METTL16"/>
    <property type="match status" value="1"/>
</dbReference>
<evidence type="ECO:0000256" key="2">
    <source>
        <dbReference type="ARBA" id="ARBA00022679"/>
    </source>
</evidence>
<evidence type="ECO:0000313" key="3">
    <source>
        <dbReference type="EMBL" id="KAH3664252.1"/>
    </source>
</evidence>
<reference evidence="3" key="1">
    <citation type="journal article" date="2021" name="Open Biol.">
        <title>Shared evolutionary footprints suggest mitochondrial oxidative damage underlies multiple complex I losses in fungi.</title>
        <authorList>
            <person name="Schikora-Tamarit M.A."/>
            <person name="Marcet-Houben M."/>
            <person name="Nosek J."/>
            <person name="Gabaldon T."/>
        </authorList>
    </citation>
    <scope>NUCLEOTIDE SEQUENCE</scope>
    <source>
        <strain evidence="3">CBS6075</strain>
    </source>
</reference>
<dbReference type="InterPro" id="IPR010286">
    <property type="entry name" value="METTL16/RlmF"/>
</dbReference>
<protein>
    <recommendedName>
        <fullName evidence="5">U6 small nuclear RNA (adenine-(43)-N(6))-methyltransferase</fullName>
    </recommendedName>
</protein>
<dbReference type="GO" id="GO:0070475">
    <property type="term" value="P:rRNA base methylation"/>
    <property type="evidence" value="ECO:0007669"/>
    <property type="project" value="TreeGrafter"/>
</dbReference>
<dbReference type="InterPro" id="IPR029063">
    <property type="entry name" value="SAM-dependent_MTases_sf"/>
</dbReference>
<keyword evidence="1" id="KW-0489">Methyltransferase</keyword>
<evidence type="ECO:0000256" key="1">
    <source>
        <dbReference type="ARBA" id="ARBA00022603"/>
    </source>
</evidence>
<evidence type="ECO:0008006" key="5">
    <source>
        <dbReference type="Google" id="ProtNLM"/>
    </source>
</evidence>
<dbReference type="GO" id="GO:0005634">
    <property type="term" value="C:nucleus"/>
    <property type="evidence" value="ECO:0007669"/>
    <property type="project" value="TreeGrafter"/>
</dbReference>
<dbReference type="PANTHER" id="PTHR13393">
    <property type="entry name" value="SAM-DEPENDENT METHYLTRANSFERASE"/>
    <property type="match status" value="1"/>
</dbReference>
<keyword evidence="2" id="KW-0808">Transferase</keyword>
<dbReference type="Proteomes" id="UP000769157">
    <property type="component" value="Unassembled WGS sequence"/>
</dbReference>
<sequence length="378" mass="43639">MENHNISRELDFSKLVEKYPELRPWFHHNRFEWHDNSAVVLITRILLQEWGLQVQIDSNRLCPRLFNRLDYLDFMHDLLGSFKNTVGLDVGTGHLAIYALLGAKLYGLEFVASDIDRESLRLAESNISRNGLGSAVTLVHNEPSESFFDCLVSRLGPKHGFVMCNPPFYSSATEMRQRADLKADARAVSAMANELVVEGGEIAFVSRMIRESESHKESNITWFTSLLGKYDSLKPLVSLLRSKKIDNFGVHAFRSSLTQTGTQRWILFWSFKPDRPKADLFNSIVTQKVRREFKCNQKNLKERLHALDSIDVSEPNQSSLVLQVPGNVWSRSYRRQKRYAEDQMRVKITFDENTVVTWKSGLNYQLFESFCNWCKEST</sequence>
<dbReference type="AlphaFoldDB" id="A0A9P8P2Y0"/>